<dbReference type="Proteomes" id="UP001195196">
    <property type="component" value="Unassembled WGS sequence"/>
</dbReference>
<feature type="signal peptide" evidence="1">
    <location>
        <begin position="1"/>
        <end position="26"/>
    </location>
</feature>
<evidence type="ECO:0000313" key="3">
    <source>
        <dbReference type="Proteomes" id="UP001195196"/>
    </source>
</evidence>
<evidence type="ECO:0000256" key="1">
    <source>
        <dbReference type="SAM" id="SignalP"/>
    </source>
</evidence>
<sequence>MRALCAIMLATGVAAGGMAGAGTAFAAPGGLTLQGVSNGDCTATIKITNYTNSTYFQPDWWFEQENDPAMVNATSIPPEMPAPWREVSGIPWPIARWVGDSPALTSGLGPGVPSWGNGNPYNRNAQPDGFVTERTIDLKTVTGAPEPSEEGTKTIYFRIKTGPQTADRLPNPQQLVVDGCQSSNGSLDFGSLDFGSLGI</sequence>
<dbReference type="EMBL" id="JAFFGU010000001">
    <property type="protein sequence ID" value="MBM7276246.1"/>
    <property type="molecule type" value="Genomic_DNA"/>
</dbReference>
<name>A0AAW4FYJ6_GORRU</name>
<keyword evidence="1" id="KW-0732">Signal</keyword>
<gene>
    <name evidence="2" type="ORF">JTZ10_00610</name>
</gene>
<accession>A0AAW4FYJ6</accession>
<reference evidence="2" key="1">
    <citation type="submission" date="2021-02" db="EMBL/GenBank/DDBJ databases">
        <title>Taxonomy, biology and ecology of Rhodococcus bacteria occurring in California pistachio and other woody hosts as revealed by genome sequence analyses.</title>
        <authorList>
            <person name="Riely B."/>
            <person name="Gai Y."/>
        </authorList>
    </citation>
    <scope>NUCLEOTIDE SEQUENCE</scope>
    <source>
        <strain evidence="2">BP-295</strain>
    </source>
</reference>
<proteinExistence type="predicted"/>
<organism evidence="2 3">
    <name type="scientific">Gordonia rubripertincta</name>
    <name type="common">Rhodococcus corallinus</name>
    <dbReference type="NCBI Taxonomy" id="36822"/>
    <lineage>
        <taxon>Bacteria</taxon>
        <taxon>Bacillati</taxon>
        <taxon>Actinomycetota</taxon>
        <taxon>Actinomycetes</taxon>
        <taxon>Mycobacteriales</taxon>
        <taxon>Gordoniaceae</taxon>
        <taxon>Gordonia</taxon>
    </lineage>
</organism>
<protein>
    <recommendedName>
        <fullName evidence="4">Secreted protein</fullName>
    </recommendedName>
</protein>
<evidence type="ECO:0000313" key="2">
    <source>
        <dbReference type="EMBL" id="MBM7276246.1"/>
    </source>
</evidence>
<dbReference type="RefSeq" id="WP_182374357.1">
    <property type="nucleotide sequence ID" value="NZ_CP059694.1"/>
</dbReference>
<evidence type="ECO:0008006" key="4">
    <source>
        <dbReference type="Google" id="ProtNLM"/>
    </source>
</evidence>
<comment type="caution">
    <text evidence="2">The sequence shown here is derived from an EMBL/GenBank/DDBJ whole genome shotgun (WGS) entry which is preliminary data.</text>
</comment>
<feature type="chain" id="PRO_5043867929" description="Secreted protein" evidence="1">
    <location>
        <begin position="27"/>
        <end position="199"/>
    </location>
</feature>
<dbReference type="AlphaFoldDB" id="A0AAW4FYJ6"/>